<dbReference type="PANTHER" id="PTHR11086:SF18">
    <property type="entry name" value="DEOXYCYTIDYLATE DEAMINASE"/>
    <property type="match status" value="1"/>
</dbReference>
<organism evidence="9 10">
    <name type="scientific">Nocardia terpenica</name>
    <dbReference type="NCBI Taxonomy" id="455432"/>
    <lineage>
        <taxon>Bacteria</taxon>
        <taxon>Bacillati</taxon>
        <taxon>Actinomycetota</taxon>
        <taxon>Actinomycetes</taxon>
        <taxon>Mycobacteriales</taxon>
        <taxon>Nocardiaceae</taxon>
        <taxon>Nocardia</taxon>
    </lineage>
</organism>
<sequence>MLETFDWGAPETFEGRPDWDTYFLEIARTVAIRSTCVRAKVGAVVATDNRLRGAGYNESPPGKPGCESCPRRESGCAPGSSYDTGPGTCHAVHAEANALLDANRFDLLGATLYITREPCPGCLKLIEAAGIVRIVHP</sequence>
<dbReference type="PANTHER" id="PTHR11086">
    <property type="entry name" value="DEOXYCYTIDYLATE DEAMINASE-RELATED"/>
    <property type="match status" value="1"/>
</dbReference>
<dbReference type="PIRSF" id="PIRSF006019">
    <property type="entry name" value="dCMP_deaminase"/>
    <property type="match status" value="1"/>
</dbReference>
<feature type="domain" description="CMP/dCMP-type deaminase" evidence="8">
    <location>
        <begin position="18"/>
        <end position="137"/>
    </location>
</feature>
<evidence type="ECO:0000256" key="5">
    <source>
        <dbReference type="PIRSR" id="PIRSR006019-1"/>
    </source>
</evidence>
<feature type="binding site" evidence="6">
    <location>
        <position position="122"/>
    </location>
    <ligand>
        <name>Zn(2+)</name>
        <dbReference type="ChEBI" id="CHEBI:29105"/>
        <note>catalytic</note>
    </ligand>
</feature>
<keyword evidence="9" id="KW-0132">Cell division</keyword>
<dbReference type="InterPro" id="IPR016192">
    <property type="entry name" value="APOBEC/CMP_deaminase_Zn-bd"/>
</dbReference>
<keyword evidence="9" id="KW-0131">Cell cycle</keyword>
<evidence type="ECO:0000313" key="9">
    <source>
        <dbReference type="EMBL" id="KZM72304.1"/>
    </source>
</evidence>
<dbReference type="SUPFAM" id="SSF53927">
    <property type="entry name" value="Cytidine deaminase-like"/>
    <property type="match status" value="1"/>
</dbReference>
<feature type="binding site" evidence="6">
    <location>
        <position position="93"/>
    </location>
    <ligand>
        <name>Zn(2+)</name>
        <dbReference type="ChEBI" id="CHEBI:29105"/>
        <note>catalytic</note>
    </ligand>
</feature>
<evidence type="ECO:0000256" key="3">
    <source>
        <dbReference type="ARBA" id="ARBA00022801"/>
    </source>
</evidence>
<protein>
    <submittedName>
        <fullName evidence="9">Cell division protein DedD</fullName>
    </submittedName>
</protein>
<gene>
    <name evidence="9" type="ORF">AWN90_37015</name>
</gene>
<dbReference type="Proteomes" id="UP000076512">
    <property type="component" value="Unassembled WGS sequence"/>
</dbReference>
<dbReference type="PROSITE" id="PS00903">
    <property type="entry name" value="CYT_DCMP_DEAMINASES_1"/>
    <property type="match status" value="1"/>
</dbReference>
<feature type="active site" description="Proton donor" evidence="5">
    <location>
        <position position="95"/>
    </location>
</feature>
<dbReference type="STRING" id="455432.AWN90_37015"/>
<dbReference type="AlphaFoldDB" id="A0A161Z1X1"/>
<dbReference type="InterPro" id="IPR016473">
    <property type="entry name" value="dCMP_deaminase"/>
</dbReference>
<dbReference type="InterPro" id="IPR015517">
    <property type="entry name" value="dCMP_deaminase-rel"/>
</dbReference>
<keyword evidence="10" id="KW-1185">Reference proteome</keyword>
<feature type="region of interest" description="Disordered" evidence="7">
    <location>
        <begin position="53"/>
        <end position="80"/>
    </location>
</feature>
<comment type="cofactor">
    <cofactor evidence="6">
        <name>Zn(2+)</name>
        <dbReference type="ChEBI" id="CHEBI:29105"/>
    </cofactor>
</comment>
<evidence type="ECO:0000256" key="6">
    <source>
        <dbReference type="PIRSR" id="PIRSR006019-2"/>
    </source>
</evidence>
<dbReference type="GO" id="GO:0051301">
    <property type="term" value="P:cell division"/>
    <property type="evidence" value="ECO:0007669"/>
    <property type="project" value="UniProtKB-KW"/>
</dbReference>
<comment type="caution">
    <text evidence="9">The sequence shown here is derived from an EMBL/GenBank/DDBJ whole genome shotgun (WGS) entry which is preliminary data.</text>
</comment>
<dbReference type="EMBL" id="LWGR01000009">
    <property type="protein sequence ID" value="KZM72304.1"/>
    <property type="molecule type" value="Genomic_DNA"/>
</dbReference>
<keyword evidence="3" id="KW-0378">Hydrolase</keyword>
<reference evidence="9 10" key="1">
    <citation type="submission" date="2016-04" db="EMBL/GenBank/DDBJ databases">
        <authorList>
            <person name="Evans L.H."/>
            <person name="Alamgir A."/>
            <person name="Owens N."/>
            <person name="Weber N.D."/>
            <person name="Virtaneva K."/>
            <person name="Barbian K."/>
            <person name="Babar A."/>
            <person name="Rosenke K."/>
        </authorList>
    </citation>
    <scope>NUCLEOTIDE SEQUENCE [LARGE SCALE GENOMIC DNA]</scope>
    <source>
        <strain evidence="9 10">IFM 0406</strain>
    </source>
</reference>
<evidence type="ECO:0000256" key="7">
    <source>
        <dbReference type="SAM" id="MobiDB-lite"/>
    </source>
</evidence>
<dbReference type="Pfam" id="PF00383">
    <property type="entry name" value="dCMP_cyt_deam_1"/>
    <property type="match status" value="1"/>
</dbReference>
<dbReference type="PROSITE" id="PS51747">
    <property type="entry name" value="CYT_DCMP_DEAMINASES_2"/>
    <property type="match status" value="1"/>
</dbReference>
<evidence type="ECO:0000259" key="8">
    <source>
        <dbReference type="PROSITE" id="PS51747"/>
    </source>
</evidence>
<dbReference type="InterPro" id="IPR016193">
    <property type="entry name" value="Cytidine_deaminase-like"/>
</dbReference>
<accession>A0A161Z1X1</accession>
<evidence type="ECO:0000256" key="1">
    <source>
        <dbReference type="ARBA" id="ARBA00006576"/>
    </source>
</evidence>
<evidence type="ECO:0000256" key="4">
    <source>
        <dbReference type="ARBA" id="ARBA00022833"/>
    </source>
</evidence>
<keyword evidence="2 6" id="KW-0479">Metal-binding</keyword>
<feature type="binding site" evidence="6">
    <location>
        <position position="119"/>
    </location>
    <ligand>
        <name>Zn(2+)</name>
        <dbReference type="ChEBI" id="CHEBI:29105"/>
        <note>catalytic</note>
    </ligand>
</feature>
<dbReference type="GO" id="GO:0008270">
    <property type="term" value="F:zinc ion binding"/>
    <property type="evidence" value="ECO:0007669"/>
    <property type="project" value="InterPro"/>
</dbReference>
<keyword evidence="4 6" id="KW-0862">Zinc</keyword>
<evidence type="ECO:0000256" key="2">
    <source>
        <dbReference type="ARBA" id="ARBA00022723"/>
    </source>
</evidence>
<name>A0A161Z1X1_9NOCA</name>
<dbReference type="GO" id="GO:0006220">
    <property type="term" value="P:pyrimidine nucleotide metabolic process"/>
    <property type="evidence" value="ECO:0007669"/>
    <property type="project" value="InterPro"/>
</dbReference>
<dbReference type="GO" id="GO:0005737">
    <property type="term" value="C:cytoplasm"/>
    <property type="evidence" value="ECO:0007669"/>
    <property type="project" value="TreeGrafter"/>
</dbReference>
<dbReference type="Gene3D" id="3.40.140.10">
    <property type="entry name" value="Cytidine Deaminase, domain 2"/>
    <property type="match status" value="1"/>
</dbReference>
<dbReference type="InterPro" id="IPR002125">
    <property type="entry name" value="CMP_dCMP_dom"/>
</dbReference>
<proteinExistence type="inferred from homology"/>
<comment type="similarity">
    <text evidence="1">Belongs to the cytidine and deoxycytidylate deaminase family.</text>
</comment>
<evidence type="ECO:0000313" key="10">
    <source>
        <dbReference type="Proteomes" id="UP000076512"/>
    </source>
</evidence>
<dbReference type="GO" id="GO:0004132">
    <property type="term" value="F:dCMP deaminase activity"/>
    <property type="evidence" value="ECO:0007669"/>
    <property type="project" value="InterPro"/>
</dbReference>